<protein>
    <submittedName>
        <fullName evidence="1">Uncharacterized protein</fullName>
    </submittedName>
</protein>
<proteinExistence type="predicted"/>
<name>A0A2S6GVJ9_9PSEU</name>
<comment type="caution">
    <text evidence="1">The sequence shown here is derived from an EMBL/GenBank/DDBJ whole genome shotgun (WGS) entry which is preliminary data.</text>
</comment>
<organism evidence="1 2">
    <name type="scientific">Actinokineospora auranticolor</name>
    <dbReference type="NCBI Taxonomy" id="155976"/>
    <lineage>
        <taxon>Bacteria</taxon>
        <taxon>Bacillati</taxon>
        <taxon>Actinomycetota</taxon>
        <taxon>Actinomycetes</taxon>
        <taxon>Pseudonocardiales</taxon>
        <taxon>Pseudonocardiaceae</taxon>
        <taxon>Actinokineospora</taxon>
    </lineage>
</organism>
<dbReference type="EMBL" id="PTIX01000004">
    <property type="protein sequence ID" value="PPK69161.1"/>
    <property type="molecule type" value="Genomic_DNA"/>
</dbReference>
<gene>
    <name evidence="1" type="ORF">CLV40_104414</name>
</gene>
<evidence type="ECO:0000313" key="1">
    <source>
        <dbReference type="EMBL" id="PPK69161.1"/>
    </source>
</evidence>
<sequence>MDRIAAAWAPVEERDTALEWLVEPMRAFVHEIGEPPRLGEYLDIVAWSMPGIEELEFLPTPVPLRATLVGGVDYGYRCAERVRGRVAELGDVAFAETTEWLTAMIRGLHPHSDGVLPVDIVAKGLLNALQAGEVAFADVEAKDVAALSVDLPVRVPRPRPGDVLAIPGEAGHHLAVVLATGLGDVVLGLLAGAHPTPELGDPTTQRPRRVPVRVIHDAIAEGRWPTVAHEESLLALFPDPVADYVPARLPSGQRHGEWGARVGRDQLPVLIGEAEAEAIGLLDGTHQDCYLDKHFVELLNKGRFDRGPLPGQFT</sequence>
<dbReference type="AlphaFoldDB" id="A0A2S6GVJ9"/>
<keyword evidence="2" id="KW-1185">Reference proteome</keyword>
<reference evidence="1 2" key="1">
    <citation type="submission" date="2018-02" db="EMBL/GenBank/DDBJ databases">
        <title>Genomic Encyclopedia of Archaeal and Bacterial Type Strains, Phase II (KMG-II): from individual species to whole genera.</title>
        <authorList>
            <person name="Goeker M."/>
        </authorList>
    </citation>
    <scope>NUCLEOTIDE SEQUENCE [LARGE SCALE GENOMIC DNA]</scope>
    <source>
        <strain evidence="1 2">YU 961-1</strain>
    </source>
</reference>
<dbReference type="Proteomes" id="UP000239203">
    <property type="component" value="Unassembled WGS sequence"/>
</dbReference>
<accession>A0A2S6GVJ9</accession>
<evidence type="ECO:0000313" key="2">
    <source>
        <dbReference type="Proteomes" id="UP000239203"/>
    </source>
</evidence>